<dbReference type="EMBL" id="AP035881">
    <property type="protein sequence ID" value="BFP44355.1"/>
    <property type="molecule type" value="Genomic_DNA"/>
</dbReference>
<dbReference type="AlphaFoldDB" id="A0AB33JUW7"/>
<dbReference type="Pfam" id="PF07103">
    <property type="entry name" value="DUF1365"/>
    <property type="match status" value="1"/>
</dbReference>
<sequence>MPVWLRPLARFRAADHPGAPGLSLRQNLDRYLAEQGVDPPGGRVLMLTQARSLGHVFNPLTVYWCRDEADRPVCTVAEVHNTYGQHHRYLLRPEQVRTPKEFYVSPFFPVDGDYRMRLPEPDQRLDLTIRLERDGAPAFTATVRGERRPATVRTLLAAVLRHPFATFAVSLHIRYQGIRLLLRGLPVHPREVPPS</sequence>
<proteinExistence type="predicted"/>
<dbReference type="InterPro" id="IPR010775">
    <property type="entry name" value="DUF1365"/>
</dbReference>
<dbReference type="PANTHER" id="PTHR33973:SF4">
    <property type="entry name" value="OS07G0153300 PROTEIN"/>
    <property type="match status" value="1"/>
</dbReference>
<dbReference type="PANTHER" id="PTHR33973">
    <property type="entry name" value="OS07G0153300 PROTEIN"/>
    <property type="match status" value="1"/>
</dbReference>
<accession>A0AB33JUW7</accession>
<evidence type="ECO:0000313" key="1">
    <source>
        <dbReference type="EMBL" id="BFP44355.1"/>
    </source>
</evidence>
<reference evidence="1" key="1">
    <citation type="submission" date="2024-07" db="EMBL/GenBank/DDBJ databases">
        <title>Complete genome sequences of cellulolytic bacteria, Kitasatospora sp. CMC57 and Streptomyces sp. CMC78, isolated from Japanese agricultural soil.</title>
        <authorList>
            <person name="Hashimoto T."/>
            <person name="Ito M."/>
            <person name="Iwamoto M."/>
            <person name="Fukahori D."/>
            <person name="Shoda T."/>
            <person name="Sakoda M."/>
            <person name="Morohoshi T."/>
            <person name="Mitsuboshi M."/>
            <person name="Nishizawa T."/>
        </authorList>
    </citation>
    <scope>NUCLEOTIDE SEQUENCE</scope>
    <source>
        <strain evidence="1">CMC57</strain>
    </source>
</reference>
<name>A0AB33JUW7_9ACTN</name>
<protein>
    <submittedName>
        <fullName evidence="1">DUF1365 domain-containing protein</fullName>
    </submittedName>
</protein>
<gene>
    <name evidence="1" type="ORF">KCMC57_07230</name>
</gene>
<organism evidence="1">
    <name type="scientific">Kitasatospora sp. CMC57</name>
    <dbReference type="NCBI Taxonomy" id="3231513"/>
    <lineage>
        <taxon>Bacteria</taxon>
        <taxon>Bacillati</taxon>
        <taxon>Actinomycetota</taxon>
        <taxon>Actinomycetes</taxon>
        <taxon>Kitasatosporales</taxon>
        <taxon>Streptomycetaceae</taxon>
        <taxon>Kitasatospora</taxon>
    </lineage>
</organism>